<evidence type="ECO:0000256" key="1">
    <source>
        <dbReference type="SAM" id="MobiDB-lite"/>
    </source>
</evidence>
<feature type="chain" id="PRO_5045234262" description="DUF4232 domain-containing protein" evidence="2">
    <location>
        <begin position="29"/>
        <end position="216"/>
    </location>
</feature>
<keyword evidence="5" id="KW-1185">Reference proteome</keyword>
<reference evidence="4 5" key="1">
    <citation type="journal article" date="2019" name="Int. J. Syst. Evol. Microbiol.">
        <title>The Global Catalogue of Microorganisms (GCM) 10K type strain sequencing project: providing services to taxonomists for standard genome sequencing and annotation.</title>
        <authorList>
            <consortium name="The Broad Institute Genomics Platform"/>
            <consortium name="The Broad Institute Genome Sequencing Center for Infectious Disease"/>
            <person name="Wu L."/>
            <person name="Ma J."/>
        </authorList>
    </citation>
    <scope>NUCLEOTIDE SEQUENCE [LARGE SCALE GENOMIC DNA]</scope>
    <source>
        <strain evidence="4 5">JCM 7356</strain>
    </source>
</reference>
<protein>
    <recommendedName>
        <fullName evidence="3">DUF4232 domain-containing protein</fullName>
    </recommendedName>
</protein>
<dbReference type="PROSITE" id="PS51257">
    <property type="entry name" value="PROKAR_LIPOPROTEIN"/>
    <property type="match status" value="1"/>
</dbReference>
<dbReference type="Pfam" id="PF14016">
    <property type="entry name" value="DUF4232"/>
    <property type="match status" value="1"/>
</dbReference>
<evidence type="ECO:0000259" key="3">
    <source>
        <dbReference type="Pfam" id="PF14016"/>
    </source>
</evidence>
<accession>A0ABN3DQ86</accession>
<gene>
    <name evidence="4" type="ORF">GCM10010430_20050</name>
</gene>
<feature type="signal peptide" evidence="2">
    <location>
        <begin position="1"/>
        <end position="28"/>
    </location>
</feature>
<dbReference type="EMBL" id="BAAATR010000006">
    <property type="protein sequence ID" value="GAA2238950.1"/>
    <property type="molecule type" value="Genomic_DNA"/>
</dbReference>
<evidence type="ECO:0000256" key="2">
    <source>
        <dbReference type="SAM" id="SignalP"/>
    </source>
</evidence>
<evidence type="ECO:0000313" key="4">
    <source>
        <dbReference type="EMBL" id="GAA2238950.1"/>
    </source>
</evidence>
<dbReference type="InterPro" id="IPR025326">
    <property type="entry name" value="DUF4232"/>
</dbReference>
<feature type="region of interest" description="Disordered" evidence="1">
    <location>
        <begin position="58"/>
        <end position="77"/>
    </location>
</feature>
<sequence length="216" mass="21901">MKTTTAGHRWMPLAGTGLLLSASLLLTACGTRPATESGPGAAAHAVTPTAARAVALDPAPSDAVPSNSPGSSVPCPASGVDLRAGEADAAMGLRVLTVELVNCGNRPYALNGYPAVRVLDENREPLDIAVGHGTSDIAVIDRFDAGPAPLSLQPGESARFGLVWRNTVTDGNDAPVNGSYLSVTPRPGDPAQSVPAFLDLGTTGKLGISAWSPSSR</sequence>
<dbReference type="RefSeq" id="WP_344635912.1">
    <property type="nucleotide sequence ID" value="NZ_BAAATR010000006.1"/>
</dbReference>
<organism evidence="4 5">
    <name type="scientific">Kitasatospora cystarginea</name>
    <dbReference type="NCBI Taxonomy" id="58350"/>
    <lineage>
        <taxon>Bacteria</taxon>
        <taxon>Bacillati</taxon>
        <taxon>Actinomycetota</taxon>
        <taxon>Actinomycetes</taxon>
        <taxon>Kitasatosporales</taxon>
        <taxon>Streptomycetaceae</taxon>
        <taxon>Kitasatospora</taxon>
    </lineage>
</organism>
<keyword evidence="2" id="KW-0732">Signal</keyword>
<evidence type="ECO:0000313" key="5">
    <source>
        <dbReference type="Proteomes" id="UP001500305"/>
    </source>
</evidence>
<comment type="caution">
    <text evidence="4">The sequence shown here is derived from an EMBL/GenBank/DDBJ whole genome shotgun (WGS) entry which is preliminary data.</text>
</comment>
<feature type="domain" description="DUF4232" evidence="3">
    <location>
        <begin position="75"/>
        <end position="211"/>
    </location>
</feature>
<name>A0ABN3DQ86_9ACTN</name>
<proteinExistence type="predicted"/>
<dbReference type="Proteomes" id="UP001500305">
    <property type="component" value="Unassembled WGS sequence"/>
</dbReference>